<proteinExistence type="predicted"/>
<feature type="domain" description="F-box" evidence="3">
    <location>
        <begin position="33"/>
        <end position="73"/>
    </location>
</feature>
<gene>
    <name evidence="4" type="ORF">Adt_48053</name>
</gene>
<reference evidence="5" key="1">
    <citation type="submission" date="2024-07" db="EMBL/GenBank/DDBJ databases">
        <title>Two chromosome-level genome assemblies of Korean endemic species Abeliophyllum distichum and Forsythia ovata (Oleaceae).</title>
        <authorList>
            <person name="Jang H."/>
        </authorList>
    </citation>
    <scope>NUCLEOTIDE SEQUENCE [LARGE SCALE GENOMIC DNA]</scope>
</reference>
<dbReference type="InterPro" id="IPR036047">
    <property type="entry name" value="F-box-like_dom_sf"/>
</dbReference>
<dbReference type="CDD" id="cd22157">
    <property type="entry name" value="F-box_AtFBW1-like"/>
    <property type="match status" value="1"/>
</dbReference>
<evidence type="ECO:0000256" key="1">
    <source>
        <dbReference type="ARBA" id="ARBA00022441"/>
    </source>
</evidence>
<dbReference type="SUPFAM" id="SSF81383">
    <property type="entry name" value="F-box domain"/>
    <property type="match status" value="1"/>
</dbReference>
<dbReference type="InterPro" id="IPR006527">
    <property type="entry name" value="F-box-assoc_dom_typ1"/>
</dbReference>
<keyword evidence="5" id="KW-1185">Reference proteome</keyword>
<protein>
    <submittedName>
        <fullName evidence="4">F-box only protein 6</fullName>
    </submittedName>
</protein>
<dbReference type="NCBIfam" id="TIGR01640">
    <property type="entry name" value="F_box_assoc_1"/>
    <property type="match status" value="1"/>
</dbReference>
<dbReference type="Gene3D" id="1.20.1280.50">
    <property type="match status" value="1"/>
</dbReference>
<keyword evidence="1" id="KW-0880">Kelch repeat</keyword>
<evidence type="ECO:0000256" key="2">
    <source>
        <dbReference type="ARBA" id="ARBA00022737"/>
    </source>
</evidence>
<dbReference type="InterPro" id="IPR050796">
    <property type="entry name" value="SCF_F-box_component"/>
</dbReference>
<dbReference type="InterPro" id="IPR015915">
    <property type="entry name" value="Kelch-typ_b-propeller"/>
</dbReference>
<organism evidence="4 5">
    <name type="scientific">Abeliophyllum distichum</name>
    <dbReference type="NCBI Taxonomy" id="126358"/>
    <lineage>
        <taxon>Eukaryota</taxon>
        <taxon>Viridiplantae</taxon>
        <taxon>Streptophyta</taxon>
        <taxon>Embryophyta</taxon>
        <taxon>Tracheophyta</taxon>
        <taxon>Spermatophyta</taxon>
        <taxon>Magnoliopsida</taxon>
        <taxon>eudicotyledons</taxon>
        <taxon>Gunneridae</taxon>
        <taxon>Pentapetalae</taxon>
        <taxon>asterids</taxon>
        <taxon>lamiids</taxon>
        <taxon>Lamiales</taxon>
        <taxon>Oleaceae</taxon>
        <taxon>Forsythieae</taxon>
        <taxon>Abeliophyllum</taxon>
    </lineage>
</organism>
<comment type="caution">
    <text evidence="4">The sequence shown here is derived from an EMBL/GenBank/DDBJ whole genome shotgun (WGS) entry which is preliminary data.</text>
</comment>
<dbReference type="Proteomes" id="UP001604336">
    <property type="component" value="Unassembled WGS sequence"/>
</dbReference>
<dbReference type="FunFam" id="2.120.10.80:FF:000059">
    <property type="entry name" value="F-box only protein 6"/>
    <property type="match status" value="1"/>
</dbReference>
<evidence type="ECO:0000313" key="4">
    <source>
        <dbReference type="EMBL" id="KAL2454447.1"/>
    </source>
</evidence>
<keyword evidence="2" id="KW-0677">Repeat</keyword>
<dbReference type="SMART" id="SM00256">
    <property type="entry name" value="FBOX"/>
    <property type="match status" value="1"/>
</dbReference>
<dbReference type="Pfam" id="PF07734">
    <property type="entry name" value="FBA_1"/>
    <property type="match status" value="1"/>
</dbReference>
<evidence type="ECO:0000259" key="3">
    <source>
        <dbReference type="SMART" id="SM00256"/>
    </source>
</evidence>
<dbReference type="InterPro" id="IPR011043">
    <property type="entry name" value="Gal_Oxase/kelch_b-propeller"/>
</dbReference>
<dbReference type="PANTHER" id="PTHR31672:SF12">
    <property type="entry name" value="F-BOX DOMAIN-CONTAINING PROTEIN"/>
    <property type="match status" value="1"/>
</dbReference>
<sequence length="376" mass="42468">MLGIDEAPLTKKARKEQARSLAESMEPCVWKEFPEDLYETVIARLPITTFFHFRSVCQNWNSLLTSQSFSQQCAQVKQTQLWIYATIYGKANDGAIYDPLSKKWYHPPVPALPTELLVFPVASAGGLVCFLDSAYINCYVCNPLTASFKELPARSVDFEAIGMTVNVGSANTGYKILCVSCDGEYEIYNSAKNSWGHPGSMPLNIKRPLELNCKSQAVSIDGKLYFMRSDPDGILYYNMTTRVWKQILIPAPPRLSDHTLAECGGKLMLVGLVNNGASTCICIWELQKMTLLWKLVDRMPTLWCLEFYGKQVELDFLANKGSVMISLRSRHKYRLIMYDLSSKEWARPPRSIPSYGRKRPWTINGTAFHPSLTALV</sequence>
<evidence type="ECO:0000313" key="5">
    <source>
        <dbReference type="Proteomes" id="UP001604336"/>
    </source>
</evidence>
<dbReference type="InterPro" id="IPR001810">
    <property type="entry name" value="F-box_dom"/>
</dbReference>
<dbReference type="FunFam" id="1.20.1280.50:FF:000008">
    <property type="entry name" value="F-box only protein 6"/>
    <property type="match status" value="1"/>
</dbReference>
<dbReference type="SUPFAM" id="SSF50965">
    <property type="entry name" value="Galactose oxidase, central domain"/>
    <property type="match status" value="1"/>
</dbReference>
<dbReference type="Gene3D" id="2.120.10.80">
    <property type="entry name" value="Kelch-type beta propeller"/>
    <property type="match status" value="1"/>
</dbReference>
<name>A0ABD1NST0_9LAMI</name>
<dbReference type="Pfam" id="PF00646">
    <property type="entry name" value="F-box"/>
    <property type="match status" value="1"/>
</dbReference>
<dbReference type="InterPro" id="IPR017451">
    <property type="entry name" value="F-box-assoc_interact_dom"/>
</dbReference>
<accession>A0ABD1NST0</accession>
<dbReference type="PANTHER" id="PTHR31672">
    <property type="entry name" value="BNACNNG10540D PROTEIN"/>
    <property type="match status" value="1"/>
</dbReference>
<dbReference type="AlphaFoldDB" id="A0ABD1NST0"/>
<dbReference type="EMBL" id="JBFOLK010000367">
    <property type="protein sequence ID" value="KAL2454447.1"/>
    <property type="molecule type" value="Genomic_DNA"/>
</dbReference>